<dbReference type="PROSITE" id="PS50235">
    <property type="entry name" value="USP_3"/>
    <property type="match status" value="1"/>
</dbReference>
<dbReference type="InterPro" id="IPR029346">
    <property type="entry name" value="USP_C"/>
</dbReference>
<dbReference type="GeneID" id="94847253"/>
<dbReference type="Proteomes" id="UP000179807">
    <property type="component" value="Unassembled WGS sequence"/>
</dbReference>
<evidence type="ECO:0000256" key="4">
    <source>
        <dbReference type="ARBA" id="ARBA00022670"/>
    </source>
</evidence>
<keyword evidence="5" id="KW-0833">Ubl conjugation pathway</keyword>
<dbReference type="SUPFAM" id="SSF54001">
    <property type="entry name" value="Cysteine proteinases"/>
    <property type="match status" value="1"/>
</dbReference>
<dbReference type="GO" id="GO:0005829">
    <property type="term" value="C:cytosol"/>
    <property type="evidence" value="ECO:0007669"/>
    <property type="project" value="TreeGrafter"/>
</dbReference>
<dbReference type="AlphaFoldDB" id="A0A1J4J5P3"/>
<sequence>MKTAESHALAAVRLSKIKQKSFFIDEVLTAENWDDSHFTSFPFSVSSDNVSFNIICIKSDTDKTLFRISSRDIIGSCDVSVKIFIKNIHPEKNVEISNNFTFSRWHRDILIDAQIPASELNENSGYIVNHKFTFQIKLTHYSHRNKLASQPDVVPYVGLRNQGATCYMNSVLQAMFHIPGFQRIIYEMNTSSEKSNDKNIALNLQRLFAKMRLGSKACSTKALTRSFGWTEENTFVEHDVQEFCNELIINISSKIPNDGLSILRGHYKSIFKCRNVDYQSSKLEEFYDLPIQVKDFSRLEDALATLIKPVPLIGENQYNAGRYGLQDADLCYQFIDLPPILRLHLKRFLYNNETYRNEKLNSFFSFPVELDMSSVINKPGQLYELVSVLVHSGTSVSGHYLAYIRPTTENQWYEFDDSKVTKVPSTQAIENNFGTLDSENRIFSAYLLMYVRKKDIKQLFKPIQNEEIPTSVMNYIEEHIRKREDKRISDLEAKNTVEISLTLPSDIIHNAISGNLSLNSNHNLVSVKSDDTFNKIYHKVAEHLKTDIESITLWVIVDDHLKERLVRTDSLNVNDLDYNLSLYVQDASDDTDNDYLVFIFTYFPEFKPPLRFMFSYMMNRRDSFASILSTYQHISKMANSNDLKSENDLKNNFTVYIKNSDGILEKVEDLDDSLTEFEANNGSMIIIQPVNSDSIQLPEITYKTTFKNHYDYHEHYLTTYPHDVLQYMRDTNDKSNLKISDSPTFKKAPTFSFPSRINFGEFKKFVAACFNLDYNPEKHTILFFQPNSLSPVIVEDHVLMYRMMIRPKNEIISELSFVFFSDPSLFQLPNVYRVVAYISTSAIENQEEKYIILSQKSTVRDALRAVINNGWLTAKLHQIRLLQLSKSNHEIEEIIGFDIPINKINNPVRIELVPEDQLFLDENDRLIKVVYYSKCSSIKFNFMLKLIENETFLETKERIKNILKLSTEQINSIKFTLESDEKKGRTLREKNKLVDLFVEPSLMIVMKEDKISEQSIYYNDFEEAIKFYN</sequence>
<dbReference type="GO" id="GO:0004843">
    <property type="term" value="F:cysteine-type deubiquitinase activity"/>
    <property type="evidence" value="ECO:0007669"/>
    <property type="project" value="UniProtKB-EC"/>
</dbReference>
<dbReference type="InterPro" id="IPR028889">
    <property type="entry name" value="USP"/>
</dbReference>
<dbReference type="GO" id="GO:0016579">
    <property type="term" value="P:protein deubiquitination"/>
    <property type="evidence" value="ECO:0007669"/>
    <property type="project" value="InterPro"/>
</dbReference>
<accession>A0A1J4J5P3</accession>
<evidence type="ECO:0000313" key="9">
    <source>
        <dbReference type="EMBL" id="OHS94550.1"/>
    </source>
</evidence>
<protein>
    <recommendedName>
        <fullName evidence="3">ubiquitinyl hydrolase 1</fullName>
        <ecNumber evidence="3">3.4.19.12</ecNumber>
    </recommendedName>
</protein>
<keyword evidence="4" id="KW-0645">Protease</keyword>
<keyword evidence="10" id="KW-1185">Reference proteome</keyword>
<proteinExistence type="inferred from homology"/>
<dbReference type="InterPro" id="IPR038765">
    <property type="entry name" value="Papain-like_cys_pep_sf"/>
</dbReference>
<evidence type="ECO:0000256" key="5">
    <source>
        <dbReference type="ARBA" id="ARBA00022786"/>
    </source>
</evidence>
<dbReference type="Pfam" id="PF00443">
    <property type="entry name" value="UCH"/>
    <property type="match status" value="1"/>
</dbReference>
<dbReference type="GO" id="GO:0031647">
    <property type="term" value="P:regulation of protein stability"/>
    <property type="evidence" value="ECO:0007669"/>
    <property type="project" value="TreeGrafter"/>
</dbReference>
<evidence type="ECO:0000313" key="10">
    <source>
        <dbReference type="Proteomes" id="UP000179807"/>
    </source>
</evidence>
<evidence type="ECO:0000256" key="3">
    <source>
        <dbReference type="ARBA" id="ARBA00012759"/>
    </source>
</evidence>
<keyword evidence="6" id="KW-0378">Hydrolase</keyword>
<evidence type="ECO:0000259" key="8">
    <source>
        <dbReference type="PROSITE" id="PS50235"/>
    </source>
</evidence>
<comment type="catalytic activity">
    <reaction evidence="1">
        <text>Thiol-dependent hydrolysis of ester, thioester, amide, peptide and isopeptide bonds formed by the C-terminal Gly of ubiquitin (a 76-residue protein attached to proteins as an intracellular targeting signal).</text>
        <dbReference type="EC" id="3.4.19.12"/>
    </reaction>
</comment>
<dbReference type="Gene3D" id="3.90.70.10">
    <property type="entry name" value="Cysteine proteinases"/>
    <property type="match status" value="1"/>
</dbReference>
<dbReference type="InterPro" id="IPR018200">
    <property type="entry name" value="USP_CS"/>
</dbReference>
<dbReference type="GO" id="GO:0005634">
    <property type="term" value="C:nucleus"/>
    <property type="evidence" value="ECO:0007669"/>
    <property type="project" value="TreeGrafter"/>
</dbReference>
<feature type="domain" description="USP" evidence="8">
    <location>
        <begin position="157"/>
        <end position="453"/>
    </location>
</feature>
<comment type="similarity">
    <text evidence="2">Belongs to the peptidase C19 family.</text>
</comment>
<dbReference type="RefSeq" id="XP_068347687.1">
    <property type="nucleotide sequence ID" value="XM_068512549.1"/>
</dbReference>
<dbReference type="EMBL" id="MLAK01001310">
    <property type="protein sequence ID" value="OHS94550.1"/>
    <property type="molecule type" value="Genomic_DNA"/>
</dbReference>
<dbReference type="OrthoDB" id="289038at2759"/>
<dbReference type="InterPro" id="IPR050164">
    <property type="entry name" value="Peptidase_C19"/>
</dbReference>
<dbReference type="PROSITE" id="PS00972">
    <property type="entry name" value="USP_1"/>
    <property type="match status" value="1"/>
</dbReference>
<dbReference type="PANTHER" id="PTHR24006">
    <property type="entry name" value="UBIQUITIN CARBOXYL-TERMINAL HYDROLASE"/>
    <property type="match status" value="1"/>
</dbReference>
<dbReference type="PROSITE" id="PS00973">
    <property type="entry name" value="USP_2"/>
    <property type="match status" value="1"/>
</dbReference>
<dbReference type="PANTHER" id="PTHR24006:SF644">
    <property type="entry name" value="UBIQUITIN CARBOXYL-TERMINAL HYDROLASE 7"/>
    <property type="match status" value="1"/>
</dbReference>
<evidence type="ECO:0000256" key="1">
    <source>
        <dbReference type="ARBA" id="ARBA00000707"/>
    </source>
</evidence>
<dbReference type="Pfam" id="PF14533">
    <property type="entry name" value="USP7_C2"/>
    <property type="match status" value="1"/>
</dbReference>
<dbReference type="EC" id="3.4.19.12" evidence="3"/>
<organism evidence="9 10">
    <name type="scientific">Tritrichomonas foetus</name>
    <dbReference type="NCBI Taxonomy" id="1144522"/>
    <lineage>
        <taxon>Eukaryota</taxon>
        <taxon>Metamonada</taxon>
        <taxon>Parabasalia</taxon>
        <taxon>Tritrichomonadida</taxon>
        <taxon>Tritrichomonadidae</taxon>
        <taxon>Tritrichomonas</taxon>
    </lineage>
</organism>
<dbReference type="VEuPathDB" id="TrichDB:TRFO_39282"/>
<gene>
    <name evidence="9" type="ORF">TRFO_39282</name>
</gene>
<reference evidence="9" key="1">
    <citation type="submission" date="2016-10" db="EMBL/GenBank/DDBJ databases">
        <authorList>
            <person name="Benchimol M."/>
            <person name="Almeida L.G."/>
            <person name="Vasconcelos A.T."/>
            <person name="Perreira-Neves A."/>
            <person name="Rosa I.A."/>
            <person name="Tasca T."/>
            <person name="Bogo M.R."/>
            <person name="de Souza W."/>
        </authorList>
    </citation>
    <scope>NUCLEOTIDE SEQUENCE [LARGE SCALE GENOMIC DNA]</scope>
    <source>
        <strain evidence="9">K</strain>
    </source>
</reference>
<evidence type="ECO:0000256" key="7">
    <source>
        <dbReference type="ARBA" id="ARBA00022807"/>
    </source>
</evidence>
<keyword evidence="7" id="KW-0788">Thiol protease</keyword>
<dbReference type="InterPro" id="IPR001394">
    <property type="entry name" value="Peptidase_C19_UCH"/>
</dbReference>
<dbReference type="GO" id="GO:0006508">
    <property type="term" value="P:proteolysis"/>
    <property type="evidence" value="ECO:0007669"/>
    <property type="project" value="UniProtKB-KW"/>
</dbReference>
<evidence type="ECO:0000256" key="2">
    <source>
        <dbReference type="ARBA" id="ARBA00009085"/>
    </source>
</evidence>
<evidence type="ECO:0000256" key="6">
    <source>
        <dbReference type="ARBA" id="ARBA00022801"/>
    </source>
</evidence>
<name>A0A1J4J5P3_9EUKA</name>
<comment type="caution">
    <text evidence="9">The sequence shown here is derived from an EMBL/GenBank/DDBJ whole genome shotgun (WGS) entry which is preliminary data.</text>
</comment>